<dbReference type="EC" id="3.4.11.18" evidence="6"/>
<dbReference type="InterPro" id="IPR000994">
    <property type="entry name" value="Pept_M24"/>
</dbReference>
<evidence type="ECO:0000256" key="6">
    <source>
        <dbReference type="RuleBase" id="RU003653"/>
    </source>
</evidence>
<dbReference type="InterPro" id="IPR001714">
    <property type="entry name" value="Pept_M24_MAP"/>
</dbReference>
<feature type="binding site" evidence="5">
    <location>
        <position position="117"/>
    </location>
    <ligand>
        <name>a divalent metal cation</name>
        <dbReference type="ChEBI" id="CHEBI:60240"/>
        <label>2</label>
        <note>catalytic</note>
    </ligand>
</feature>
<dbReference type="GO" id="GO:0070006">
    <property type="term" value="F:metalloaminopeptidase activity"/>
    <property type="evidence" value="ECO:0007669"/>
    <property type="project" value="UniProtKB-UniRule"/>
</dbReference>
<dbReference type="PROSITE" id="PS00680">
    <property type="entry name" value="MAP_1"/>
    <property type="match status" value="1"/>
</dbReference>
<feature type="domain" description="Peptidase M24" evidence="7">
    <location>
        <begin position="23"/>
        <end position="251"/>
    </location>
</feature>
<name>A0AAW2H653_9NEOP</name>
<feature type="binding site" evidence="5">
    <location>
        <position position="117"/>
    </location>
    <ligand>
        <name>a divalent metal cation</name>
        <dbReference type="ChEBI" id="CHEBI:60240"/>
        <label>1</label>
    </ligand>
</feature>
<dbReference type="InterPro" id="IPR036005">
    <property type="entry name" value="Creatinase/aminopeptidase-like"/>
</dbReference>
<dbReference type="EMBL" id="JARGDH010000093">
    <property type="protein sequence ID" value="KAL0263796.1"/>
    <property type="molecule type" value="Genomic_DNA"/>
</dbReference>
<dbReference type="HAMAP" id="MF_01974">
    <property type="entry name" value="MetAP_1"/>
    <property type="match status" value="1"/>
</dbReference>
<comment type="caution">
    <text evidence="8">The sequence shown here is derived from an EMBL/GenBank/DDBJ whole genome shotgun (WGS) entry which is preliminary data.</text>
</comment>
<proteinExistence type="inferred from homology"/>
<dbReference type="Pfam" id="PF00557">
    <property type="entry name" value="Peptidase_M24"/>
    <property type="match status" value="1"/>
</dbReference>
<keyword evidence="1 5" id="KW-0031">Aminopeptidase</keyword>
<reference evidence="8" key="1">
    <citation type="journal article" date="2024" name="Gigascience">
        <title>Chromosome-level genome of the poultry shaft louse Menopon gallinae provides insight into the host-switching and adaptive evolution of parasitic lice.</title>
        <authorList>
            <person name="Xu Y."/>
            <person name="Ma L."/>
            <person name="Liu S."/>
            <person name="Liang Y."/>
            <person name="Liu Q."/>
            <person name="He Z."/>
            <person name="Tian L."/>
            <person name="Duan Y."/>
            <person name="Cai W."/>
            <person name="Li H."/>
            <person name="Song F."/>
        </authorList>
    </citation>
    <scope>NUCLEOTIDE SEQUENCE</scope>
    <source>
        <strain evidence="8">Cailab_2023a</strain>
    </source>
</reference>
<dbReference type="SUPFAM" id="SSF55920">
    <property type="entry name" value="Creatinase/aminopeptidase"/>
    <property type="match status" value="1"/>
</dbReference>
<evidence type="ECO:0000256" key="1">
    <source>
        <dbReference type="ARBA" id="ARBA00022438"/>
    </source>
</evidence>
<dbReference type="NCBIfam" id="TIGR00500">
    <property type="entry name" value="met_pdase_I"/>
    <property type="match status" value="1"/>
</dbReference>
<comment type="similarity">
    <text evidence="5">Belongs to the peptidase M24A family. Methionine aminopeptidase type 1 subfamily.</text>
</comment>
<dbReference type="InterPro" id="IPR002467">
    <property type="entry name" value="Pept_M24A_MAP1"/>
</dbReference>
<feature type="binding site" evidence="5">
    <location>
        <position position="88"/>
    </location>
    <ligand>
        <name>substrate</name>
    </ligand>
</feature>
<dbReference type="PANTHER" id="PTHR43330">
    <property type="entry name" value="METHIONINE AMINOPEPTIDASE"/>
    <property type="match status" value="1"/>
</dbReference>
<comment type="function">
    <text evidence="6">Cotranslationally removes the N-terminal methionine from nascent proteins. The N-terminal methionine is often cleaved when the second residue in the primary sequence is small and uncharged (Met-Ala-, Cys, Gly, Pro, Ser, Thr, or Val).</text>
</comment>
<comment type="cofactor">
    <cofactor evidence="5">
        <name>Co(2+)</name>
        <dbReference type="ChEBI" id="CHEBI:48828"/>
    </cofactor>
    <cofactor evidence="5">
        <name>Zn(2+)</name>
        <dbReference type="ChEBI" id="CHEBI:29105"/>
    </cofactor>
    <cofactor evidence="5">
        <name>Mn(2+)</name>
        <dbReference type="ChEBI" id="CHEBI:29035"/>
    </cofactor>
    <cofactor evidence="5">
        <name>Fe(2+)</name>
        <dbReference type="ChEBI" id="CHEBI:29033"/>
    </cofactor>
    <text evidence="5">Binds 2 divalent metal cations per subunit. Has a high-affinity and a low affinity metal-binding site. The true nature of the physiological cofactor is under debate. The enzyme is active with cobalt, zinc, manganese or divalent iron ions. Most likely, methionine aminopeptidases function as mononuclear Fe(2+)-metalloproteases under physiological conditions, and the catalytically relevant metal-binding site has been assigned to the histidine-containing high-affinity site.</text>
</comment>
<feature type="binding site" evidence="5">
    <location>
        <position position="213"/>
    </location>
    <ligand>
        <name>a divalent metal cation</name>
        <dbReference type="ChEBI" id="CHEBI:60240"/>
        <label>2</label>
        <note>catalytic</note>
    </ligand>
</feature>
<sequence length="261" mass="28777">MTYKYINVGLEKIPLYSNDDINKIKAAGLIAYNTLEYIKSFIKPGVSTLYLNDLCHDFIISNNAIPAPLNYKGYPKSTCISVNHVVCHGIPSETKILKNGDILNIDVTVIKDGFFGDTSTMFSVGEPSIKATNLINVTYQCLMEAIELVKPDAYLGDIGALILEIAKKHNFSVVEDFCGHGIGHVFHQPPQVLHYGKKNTGVKLEEGMVFTIEPMINAGKKETKVLNDGWTAVTKDHSLSAQFEHTVAVTKNGYKILTLPD</sequence>
<evidence type="ECO:0000256" key="3">
    <source>
        <dbReference type="ARBA" id="ARBA00022723"/>
    </source>
</evidence>
<keyword evidence="4 5" id="KW-0378">Hydrolase</keyword>
<gene>
    <name evidence="8" type="ORF">PYX00_011095</name>
</gene>
<dbReference type="PANTHER" id="PTHR43330:SF27">
    <property type="entry name" value="METHIONINE AMINOPEPTIDASE"/>
    <property type="match status" value="1"/>
</dbReference>
<keyword evidence="2 5" id="KW-0645">Protease</keyword>
<dbReference type="AlphaFoldDB" id="A0AAW2H653"/>
<feature type="binding site" evidence="5">
    <location>
        <position position="244"/>
    </location>
    <ligand>
        <name>a divalent metal cation</name>
        <dbReference type="ChEBI" id="CHEBI:60240"/>
        <label>2</label>
        <note>catalytic</note>
    </ligand>
</feature>
<dbReference type="GO" id="GO:0004239">
    <property type="term" value="F:initiator methionyl aminopeptidase activity"/>
    <property type="evidence" value="ECO:0007669"/>
    <property type="project" value="UniProtKB-UniRule"/>
</dbReference>
<evidence type="ECO:0000256" key="5">
    <source>
        <dbReference type="HAMAP-Rule" id="MF_03174"/>
    </source>
</evidence>
<feature type="binding site" evidence="5">
    <location>
        <position position="106"/>
    </location>
    <ligand>
        <name>a divalent metal cation</name>
        <dbReference type="ChEBI" id="CHEBI:60240"/>
        <label>1</label>
    </ligand>
</feature>
<evidence type="ECO:0000256" key="4">
    <source>
        <dbReference type="ARBA" id="ARBA00022801"/>
    </source>
</evidence>
<protein>
    <recommendedName>
        <fullName evidence="6">Methionine aminopeptidase</fullName>
        <ecNumber evidence="6">3.4.11.18</ecNumber>
    </recommendedName>
</protein>
<organism evidence="8">
    <name type="scientific">Menopon gallinae</name>
    <name type="common">poultry shaft louse</name>
    <dbReference type="NCBI Taxonomy" id="328185"/>
    <lineage>
        <taxon>Eukaryota</taxon>
        <taxon>Metazoa</taxon>
        <taxon>Ecdysozoa</taxon>
        <taxon>Arthropoda</taxon>
        <taxon>Hexapoda</taxon>
        <taxon>Insecta</taxon>
        <taxon>Pterygota</taxon>
        <taxon>Neoptera</taxon>
        <taxon>Paraneoptera</taxon>
        <taxon>Psocodea</taxon>
        <taxon>Troctomorpha</taxon>
        <taxon>Phthiraptera</taxon>
        <taxon>Amblycera</taxon>
        <taxon>Menoponidae</taxon>
        <taxon>Menopon</taxon>
    </lineage>
</organism>
<feature type="binding site" evidence="5">
    <location>
        <position position="187"/>
    </location>
    <ligand>
        <name>substrate</name>
    </ligand>
</feature>
<keyword evidence="3 5" id="KW-0479">Metal-binding</keyword>
<dbReference type="Gene3D" id="3.90.230.10">
    <property type="entry name" value="Creatinase/methionine aminopeptidase superfamily"/>
    <property type="match status" value="1"/>
</dbReference>
<accession>A0AAW2H653</accession>
<dbReference type="GO" id="GO:0005829">
    <property type="term" value="C:cytosol"/>
    <property type="evidence" value="ECO:0007669"/>
    <property type="project" value="TreeGrafter"/>
</dbReference>
<evidence type="ECO:0000256" key="2">
    <source>
        <dbReference type="ARBA" id="ARBA00022670"/>
    </source>
</evidence>
<dbReference type="PRINTS" id="PR00599">
    <property type="entry name" value="MAPEPTIDASE"/>
</dbReference>
<evidence type="ECO:0000259" key="7">
    <source>
        <dbReference type="Pfam" id="PF00557"/>
    </source>
</evidence>
<dbReference type="CDD" id="cd01086">
    <property type="entry name" value="MetAP1"/>
    <property type="match status" value="1"/>
</dbReference>
<dbReference type="GO" id="GO:0046872">
    <property type="term" value="F:metal ion binding"/>
    <property type="evidence" value="ECO:0007669"/>
    <property type="project" value="UniProtKB-UniRule"/>
</dbReference>
<feature type="binding site" evidence="5">
    <location>
        <position position="244"/>
    </location>
    <ligand>
        <name>a divalent metal cation</name>
        <dbReference type="ChEBI" id="CHEBI:60240"/>
        <label>1</label>
    </ligand>
</feature>
<feature type="binding site" evidence="5">
    <location>
        <position position="180"/>
    </location>
    <ligand>
        <name>a divalent metal cation</name>
        <dbReference type="ChEBI" id="CHEBI:60240"/>
        <label>2</label>
        <note>catalytic</note>
    </ligand>
</feature>
<evidence type="ECO:0000313" key="8">
    <source>
        <dbReference type="EMBL" id="KAL0263796.1"/>
    </source>
</evidence>
<comment type="catalytic activity">
    <reaction evidence="5 6">
        <text>Release of N-terminal amino acids, preferentially methionine, from peptides and arylamides.</text>
        <dbReference type="EC" id="3.4.11.18"/>
    </reaction>
</comment>
<dbReference type="GO" id="GO:0006508">
    <property type="term" value="P:proteolysis"/>
    <property type="evidence" value="ECO:0007669"/>
    <property type="project" value="UniProtKB-KW"/>
</dbReference>